<comment type="subcellular location">
    <subcellularLocation>
        <location evidence="1">Nucleus</location>
    </subcellularLocation>
</comment>
<dbReference type="AlphaFoldDB" id="A0A8J2WC94"/>
<name>A0A8J2WC94_9CRUS</name>
<dbReference type="InterPro" id="IPR027417">
    <property type="entry name" value="P-loop_NTPase"/>
</dbReference>
<keyword evidence="11" id="KW-0234">DNA repair</keyword>
<evidence type="ECO:0000256" key="10">
    <source>
        <dbReference type="ARBA" id="ARBA00023125"/>
    </source>
</evidence>
<dbReference type="Proteomes" id="UP000789390">
    <property type="component" value="Unassembled WGS sequence"/>
</dbReference>
<evidence type="ECO:0000256" key="14">
    <source>
        <dbReference type="ARBA" id="ARBA00042301"/>
    </source>
</evidence>
<gene>
    <name evidence="19" type="ORF">DGAL_LOCUS3326</name>
</gene>
<keyword evidence="5 16" id="KW-0547">Nucleotide-binding</keyword>
<dbReference type="GO" id="GO:0005634">
    <property type="term" value="C:nucleus"/>
    <property type="evidence" value="ECO:0007669"/>
    <property type="project" value="UniProtKB-SubCell"/>
</dbReference>
<dbReference type="OrthoDB" id="271325at2759"/>
<organism evidence="19 20">
    <name type="scientific">Daphnia galeata</name>
    <dbReference type="NCBI Taxonomy" id="27404"/>
    <lineage>
        <taxon>Eukaryota</taxon>
        <taxon>Metazoa</taxon>
        <taxon>Ecdysozoa</taxon>
        <taxon>Arthropoda</taxon>
        <taxon>Crustacea</taxon>
        <taxon>Branchiopoda</taxon>
        <taxon>Diplostraca</taxon>
        <taxon>Cladocera</taxon>
        <taxon>Anomopoda</taxon>
        <taxon>Daphniidae</taxon>
        <taxon>Daphnia</taxon>
    </lineage>
</organism>
<feature type="compositionally biased region" description="Basic residues" evidence="17">
    <location>
        <begin position="736"/>
        <end position="755"/>
    </location>
</feature>
<dbReference type="PROSITE" id="PS00847">
    <property type="entry name" value="MCM_1"/>
    <property type="match status" value="1"/>
</dbReference>
<dbReference type="Gene3D" id="3.40.50.300">
    <property type="entry name" value="P-loop containing nucleotide triphosphate hydrolases"/>
    <property type="match status" value="1"/>
</dbReference>
<dbReference type="Pfam" id="PF26066">
    <property type="entry name" value="MCM9_N"/>
    <property type="match status" value="1"/>
</dbReference>
<dbReference type="EC" id="3.6.4.12" evidence="3"/>
<keyword evidence="12" id="KW-0539">Nucleus</keyword>
<comment type="similarity">
    <text evidence="2 16">Belongs to the MCM family.</text>
</comment>
<dbReference type="Gene3D" id="2.20.28.10">
    <property type="match status" value="1"/>
</dbReference>
<dbReference type="InterPro" id="IPR041562">
    <property type="entry name" value="MCM_lid"/>
</dbReference>
<evidence type="ECO:0000313" key="20">
    <source>
        <dbReference type="Proteomes" id="UP000789390"/>
    </source>
</evidence>
<dbReference type="InterPro" id="IPR018525">
    <property type="entry name" value="MCM_CS"/>
</dbReference>
<comment type="catalytic activity">
    <reaction evidence="15">
        <text>ATP + H2O = ADP + phosphate + H(+)</text>
        <dbReference type="Rhea" id="RHEA:13065"/>
        <dbReference type="ChEBI" id="CHEBI:15377"/>
        <dbReference type="ChEBI" id="CHEBI:15378"/>
        <dbReference type="ChEBI" id="CHEBI:30616"/>
        <dbReference type="ChEBI" id="CHEBI:43474"/>
        <dbReference type="ChEBI" id="CHEBI:456216"/>
        <dbReference type="EC" id="3.6.4.12"/>
    </reaction>
</comment>
<evidence type="ECO:0000256" key="11">
    <source>
        <dbReference type="ARBA" id="ARBA00023204"/>
    </source>
</evidence>
<dbReference type="GO" id="GO:0003697">
    <property type="term" value="F:single-stranded DNA binding"/>
    <property type="evidence" value="ECO:0007669"/>
    <property type="project" value="TreeGrafter"/>
</dbReference>
<dbReference type="InterPro" id="IPR033762">
    <property type="entry name" value="MCM_OB"/>
</dbReference>
<proteinExistence type="inferred from homology"/>
<dbReference type="PANTHER" id="PTHR11630">
    <property type="entry name" value="DNA REPLICATION LICENSING FACTOR MCM FAMILY MEMBER"/>
    <property type="match status" value="1"/>
</dbReference>
<dbReference type="GO" id="GO:0016787">
    <property type="term" value="F:hydrolase activity"/>
    <property type="evidence" value="ECO:0007669"/>
    <property type="project" value="UniProtKB-KW"/>
</dbReference>
<evidence type="ECO:0000256" key="8">
    <source>
        <dbReference type="ARBA" id="ARBA00022806"/>
    </source>
</evidence>
<keyword evidence="7" id="KW-0378">Hydrolase</keyword>
<dbReference type="SMART" id="SM00382">
    <property type="entry name" value="AAA"/>
    <property type="match status" value="1"/>
</dbReference>
<dbReference type="Gene3D" id="2.40.50.140">
    <property type="entry name" value="Nucleic acid-binding proteins"/>
    <property type="match status" value="1"/>
</dbReference>
<evidence type="ECO:0000256" key="3">
    <source>
        <dbReference type="ARBA" id="ARBA00012551"/>
    </source>
</evidence>
<evidence type="ECO:0000256" key="16">
    <source>
        <dbReference type="RuleBase" id="RU004070"/>
    </source>
</evidence>
<dbReference type="GO" id="GO:0005524">
    <property type="term" value="F:ATP binding"/>
    <property type="evidence" value="ECO:0007669"/>
    <property type="project" value="UniProtKB-KW"/>
</dbReference>
<dbReference type="GO" id="GO:0017116">
    <property type="term" value="F:single-stranded DNA helicase activity"/>
    <property type="evidence" value="ECO:0007669"/>
    <property type="project" value="TreeGrafter"/>
</dbReference>
<dbReference type="FunFam" id="2.20.28.10:FF:000019">
    <property type="entry name" value="Dna replication licensing factor mcm9 mini-chromosome maintenance deficient 9 hmcm9 mini-chromosome maintenance deficient domain-containing protein"/>
    <property type="match status" value="1"/>
</dbReference>
<dbReference type="PANTHER" id="PTHR11630:SF48">
    <property type="entry name" value="DNA HELICASE MCM9"/>
    <property type="match status" value="1"/>
</dbReference>
<keyword evidence="9 16" id="KW-0067">ATP-binding</keyword>
<evidence type="ECO:0000256" key="13">
    <source>
        <dbReference type="ARBA" id="ARBA00041085"/>
    </source>
</evidence>
<evidence type="ECO:0000256" key="12">
    <source>
        <dbReference type="ARBA" id="ARBA00023242"/>
    </source>
</evidence>
<keyword evidence="10 16" id="KW-0238">DNA-binding</keyword>
<dbReference type="GO" id="GO:0000724">
    <property type="term" value="P:double-strand break repair via homologous recombination"/>
    <property type="evidence" value="ECO:0007669"/>
    <property type="project" value="TreeGrafter"/>
</dbReference>
<dbReference type="SUPFAM" id="SSF52540">
    <property type="entry name" value="P-loop containing nucleoside triphosphate hydrolases"/>
    <property type="match status" value="1"/>
</dbReference>
<dbReference type="PRINTS" id="PR01657">
    <property type="entry name" value="MCMFAMILY"/>
</dbReference>
<keyword evidence="4" id="KW-0235">DNA replication</keyword>
<feature type="compositionally biased region" description="Polar residues" evidence="17">
    <location>
        <begin position="773"/>
        <end position="786"/>
    </location>
</feature>
<evidence type="ECO:0000256" key="7">
    <source>
        <dbReference type="ARBA" id="ARBA00022801"/>
    </source>
</evidence>
<keyword evidence="8" id="KW-0347">Helicase</keyword>
<evidence type="ECO:0000256" key="2">
    <source>
        <dbReference type="ARBA" id="ARBA00008010"/>
    </source>
</evidence>
<dbReference type="SUPFAM" id="SSF50249">
    <property type="entry name" value="Nucleic acid-binding proteins"/>
    <property type="match status" value="1"/>
</dbReference>
<comment type="caution">
    <text evidence="19">The sequence shown here is derived from an EMBL/GenBank/DDBJ whole genome shotgun (WGS) entry which is preliminary data.</text>
</comment>
<dbReference type="Pfam" id="PF17207">
    <property type="entry name" value="MCM_OB"/>
    <property type="match status" value="1"/>
</dbReference>
<keyword evidence="20" id="KW-1185">Reference proteome</keyword>
<protein>
    <recommendedName>
        <fullName evidence="13">DNA helicase MCM9</fullName>
        <ecNumber evidence="3">3.6.4.12</ecNumber>
    </recommendedName>
    <alternativeName>
        <fullName evidence="14">Minichromosome maintenance 9</fullName>
    </alternativeName>
</protein>
<dbReference type="SMART" id="SM00350">
    <property type="entry name" value="MCM"/>
    <property type="match status" value="1"/>
</dbReference>
<evidence type="ECO:0000256" key="4">
    <source>
        <dbReference type="ARBA" id="ARBA00022705"/>
    </source>
</evidence>
<feature type="region of interest" description="Disordered" evidence="17">
    <location>
        <begin position="724"/>
        <end position="786"/>
    </location>
</feature>
<sequence>MDLTDSISSARSNLSELVIEYVLNQHRQDLISILEAQDAELHYSVAVHFVLLLETYPKLCEAILSNSSKYLPIYDAALVKAAKKLHKSLEEDKQMDLVPKENIHFRVTGLPHCPEVHRSTMPKLKDHGKFLCIQGTVIRTTQQRVLEYQKELKCKKCGHEFLVKADYDQYYIIKTPPQCPNPAVNCKSTVFQPVEKSTPTYRKDYQEIKLQEPVHKLAVGTVPTSMWVTLEDDLVDQCKPGDDVINKFSGLVKRRWQPFVRDQRSVLELVLKGNFIEVMNEAKVLNSVVNEELNDGFKKFWLKYAKCPLVGRNIILSSFSPQIYGLYIVKLAAAVVLAGGVTRRDDSGTKARGESHLLLVGDPGAGKSQILKYICKLSPRSILTTGIGTTSAGLTVSAVKAIHFNYGAYDSGLWHLEAGALVLADGGVCCIDEFSSIQERDRASIHEAMEQQTISVAKNKHAGMVCKLSTRCSIIAATNAKGGHYDTSLSLSVNAGLASPLLSRFDLILILIDGKDCDWDQIVAQHILNGNDTTSSDDKTQWPFEMMKSYFGLIKNLRPSLTPAANQILSKYYYAQRQADDRNAARTTVRMLESMIRLAQGHARLMFREEVTIMDAVVVVTLMESSMQSAALISADNCLHSSFPCDAMLEYKRQIELVLKRLGLEDLLNSEMKCMEEIASLWNENCETDPFEFRKDSVSSETHIAQTQAILASIHRQNQEKSRFFENEGNDEGGVKRKQSNGRRSQPPKKIRFSHARTSSSSDTEEDIKISSFKATNTTEHDSSSQVLKVNRKENMFTNDFSKMSPTIPEKNETYEEINSIIGSPVISSTLKERVNTTVNTKLSIFKYSQGDGSDDDDTIFDL</sequence>
<dbReference type="PROSITE" id="PS50051">
    <property type="entry name" value="MCM_2"/>
    <property type="match status" value="1"/>
</dbReference>
<reference evidence="19" key="1">
    <citation type="submission" date="2021-11" db="EMBL/GenBank/DDBJ databases">
        <authorList>
            <person name="Schell T."/>
        </authorList>
    </citation>
    <scope>NUCLEOTIDE SEQUENCE</scope>
    <source>
        <strain evidence="19">M5</strain>
    </source>
</reference>
<evidence type="ECO:0000256" key="6">
    <source>
        <dbReference type="ARBA" id="ARBA00022763"/>
    </source>
</evidence>
<feature type="domain" description="MCM C-terminal AAA(+) ATPase" evidence="18">
    <location>
        <begin position="311"/>
        <end position="527"/>
    </location>
</feature>
<dbReference type="GO" id="GO:0042555">
    <property type="term" value="C:MCM complex"/>
    <property type="evidence" value="ECO:0007669"/>
    <property type="project" value="TreeGrafter"/>
</dbReference>
<dbReference type="InterPro" id="IPR031327">
    <property type="entry name" value="MCM"/>
</dbReference>
<dbReference type="InterPro" id="IPR058768">
    <property type="entry name" value="MCM9_N"/>
</dbReference>
<evidence type="ECO:0000256" key="17">
    <source>
        <dbReference type="SAM" id="MobiDB-lite"/>
    </source>
</evidence>
<dbReference type="Pfam" id="PF17855">
    <property type="entry name" value="MCM_lid"/>
    <property type="match status" value="1"/>
</dbReference>
<dbReference type="InterPro" id="IPR003593">
    <property type="entry name" value="AAA+_ATPase"/>
</dbReference>
<dbReference type="Pfam" id="PF00493">
    <property type="entry name" value="MCM"/>
    <property type="match status" value="1"/>
</dbReference>
<evidence type="ECO:0000259" key="18">
    <source>
        <dbReference type="PROSITE" id="PS50051"/>
    </source>
</evidence>
<dbReference type="GO" id="GO:0006260">
    <property type="term" value="P:DNA replication"/>
    <property type="evidence" value="ECO:0007669"/>
    <property type="project" value="InterPro"/>
</dbReference>
<dbReference type="EMBL" id="CAKKLH010000049">
    <property type="protein sequence ID" value="CAH0101029.1"/>
    <property type="molecule type" value="Genomic_DNA"/>
</dbReference>
<evidence type="ECO:0000256" key="9">
    <source>
        <dbReference type="ARBA" id="ARBA00022840"/>
    </source>
</evidence>
<dbReference type="FunFam" id="3.40.50.300:FF:000671">
    <property type="entry name" value="DNA helicase MCM9 isoform X1"/>
    <property type="match status" value="1"/>
</dbReference>
<evidence type="ECO:0000256" key="1">
    <source>
        <dbReference type="ARBA" id="ARBA00004123"/>
    </source>
</evidence>
<dbReference type="InterPro" id="IPR001208">
    <property type="entry name" value="MCM_dom"/>
</dbReference>
<keyword evidence="6" id="KW-0227">DNA damage</keyword>
<accession>A0A8J2WC94</accession>
<evidence type="ECO:0000256" key="15">
    <source>
        <dbReference type="ARBA" id="ARBA00047995"/>
    </source>
</evidence>
<dbReference type="InterPro" id="IPR012340">
    <property type="entry name" value="NA-bd_OB-fold"/>
</dbReference>
<evidence type="ECO:0000313" key="19">
    <source>
        <dbReference type="EMBL" id="CAH0101029.1"/>
    </source>
</evidence>
<evidence type="ECO:0000256" key="5">
    <source>
        <dbReference type="ARBA" id="ARBA00022741"/>
    </source>
</evidence>